<evidence type="ECO:0000256" key="2">
    <source>
        <dbReference type="HAMAP-Rule" id="MF_00163"/>
    </source>
</evidence>
<dbReference type="Pfam" id="PF01327">
    <property type="entry name" value="Pep_deformylase"/>
    <property type="match status" value="1"/>
</dbReference>
<name>A0A845Q987_9HYPH</name>
<keyword evidence="2" id="KW-0648">Protein biosynthesis</keyword>
<sequence>MAIREILTAPDPRLKQVSDPIEKVDDEIRALMDDMLETMYAAPGIGLAAIQIGVPKRVIVIDLAHEGEEPRPMYFANPEIIEKADDTAPYEEGCLSVPDLYEEVERPATCRVRFLDYQNELREMDCEGLLATCIQHEMDHLEGVLFIDHLSRLKRQMMLKKLQKAKKLAQPA</sequence>
<dbReference type="PANTHER" id="PTHR10458">
    <property type="entry name" value="PEPTIDE DEFORMYLASE"/>
    <property type="match status" value="1"/>
</dbReference>
<feature type="active site" evidence="2">
    <location>
        <position position="137"/>
    </location>
</feature>
<dbReference type="NCBIfam" id="NF001159">
    <property type="entry name" value="PRK00150.1-3"/>
    <property type="match status" value="1"/>
</dbReference>
<comment type="catalytic activity">
    <reaction evidence="2">
        <text>N-terminal N-formyl-L-methionyl-[peptide] + H2O = N-terminal L-methionyl-[peptide] + formate</text>
        <dbReference type="Rhea" id="RHEA:24420"/>
        <dbReference type="Rhea" id="RHEA-COMP:10639"/>
        <dbReference type="Rhea" id="RHEA-COMP:10640"/>
        <dbReference type="ChEBI" id="CHEBI:15377"/>
        <dbReference type="ChEBI" id="CHEBI:15740"/>
        <dbReference type="ChEBI" id="CHEBI:49298"/>
        <dbReference type="ChEBI" id="CHEBI:64731"/>
        <dbReference type="EC" id="3.5.1.88"/>
    </reaction>
</comment>
<dbReference type="PRINTS" id="PR01576">
    <property type="entry name" value="PDEFORMYLASE"/>
</dbReference>
<comment type="similarity">
    <text evidence="1 2">Belongs to the polypeptide deformylase family.</text>
</comment>
<evidence type="ECO:0000256" key="1">
    <source>
        <dbReference type="ARBA" id="ARBA00010759"/>
    </source>
</evidence>
<comment type="cofactor">
    <cofactor evidence="2">
        <name>Fe(2+)</name>
        <dbReference type="ChEBI" id="CHEBI:29033"/>
    </cofactor>
    <text evidence="2">Binds 1 Fe(2+) ion.</text>
</comment>
<dbReference type="EMBL" id="WXYQ01000004">
    <property type="protein sequence ID" value="NBG94959.1"/>
    <property type="molecule type" value="Genomic_DNA"/>
</dbReference>
<dbReference type="GO" id="GO:0042586">
    <property type="term" value="F:peptide deformylase activity"/>
    <property type="evidence" value="ECO:0007669"/>
    <property type="project" value="UniProtKB-UniRule"/>
</dbReference>
<proteinExistence type="inferred from homology"/>
<organism evidence="3 4">
    <name type="scientific">Pyruvatibacter mobilis</name>
    <dbReference type="NCBI Taxonomy" id="1712261"/>
    <lineage>
        <taxon>Bacteria</taxon>
        <taxon>Pseudomonadati</taxon>
        <taxon>Pseudomonadota</taxon>
        <taxon>Alphaproteobacteria</taxon>
        <taxon>Hyphomicrobiales</taxon>
        <taxon>Parvibaculaceae</taxon>
        <taxon>Pyruvatibacter</taxon>
    </lineage>
</organism>
<dbReference type="InterPro" id="IPR023635">
    <property type="entry name" value="Peptide_deformylase"/>
</dbReference>
<keyword evidence="4" id="KW-1185">Reference proteome</keyword>
<evidence type="ECO:0000313" key="3">
    <source>
        <dbReference type="EMBL" id="NBG94959.1"/>
    </source>
</evidence>
<keyword evidence="2" id="KW-0408">Iron</keyword>
<reference evidence="3 4" key="1">
    <citation type="journal article" date="2016" name="Int. J. Syst. Evol. Microbiol.">
        <title>Pyruvatibacter mobilis gen. nov., sp. nov., a marine bacterium from the culture broth of Picochlorum sp. 122.</title>
        <authorList>
            <person name="Wang G."/>
            <person name="Tang M."/>
            <person name="Wu H."/>
            <person name="Dai S."/>
            <person name="Li T."/>
            <person name="Chen C."/>
            <person name="He H."/>
            <person name="Fan J."/>
            <person name="Xiang W."/>
            <person name="Li X."/>
        </authorList>
    </citation>
    <scope>NUCLEOTIDE SEQUENCE [LARGE SCALE GENOMIC DNA]</scope>
    <source>
        <strain evidence="3 4">GYP-11</strain>
    </source>
</reference>
<evidence type="ECO:0000313" key="4">
    <source>
        <dbReference type="Proteomes" id="UP000470384"/>
    </source>
</evidence>
<dbReference type="PANTHER" id="PTHR10458:SF22">
    <property type="entry name" value="PEPTIDE DEFORMYLASE"/>
    <property type="match status" value="1"/>
</dbReference>
<feature type="binding site" evidence="2">
    <location>
        <position position="136"/>
    </location>
    <ligand>
        <name>Fe cation</name>
        <dbReference type="ChEBI" id="CHEBI:24875"/>
    </ligand>
</feature>
<dbReference type="EC" id="3.5.1.88" evidence="2"/>
<dbReference type="GO" id="GO:0006412">
    <property type="term" value="P:translation"/>
    <property type="evidence" value="ECO:0007669"/>
    <property type="project" value="UniProtKB-UniRule"/>
</dbReference>
<comment type="caution">
    <text evidence="3">The sequence shown here is derived from an EMBL/GenBank/DDBJ whole genome shotgun (WGS) entry which is preliminary data.</text>
</comment>
<gene>
    <name evidence="2" type="primary">def</name>
    <name evidence="3" type="ORF">GTQ45_04365</name>
</gene>
<dbReference type="PIRSF" id="PIRSF004749">
    <property type="entry name" value="Pep_def"/>
    <property type="match status" value="1"/>
</dbReference>
<dbReference type="Gene3D" id="3.90.45.10">
    <property type="entry name" value="Peptide deformylase"/>
    <property type="match status" value="1"/>
</dbReference>
<feature type="binding site" evidence="2">
    <location>
        <position position="94"/>
    </location>
    <ligand>
        <name>Fe cation</name>
        <dbReference type="ChEBI" id="CHEBI:24875"/>
    </ligand>
</feature>
<comment type="function">
    <text evidence="2">Removes the formyl group from the N-terminal Met of newly synthesized proteins. Requires at least a dipeptide for an efficient rate of reaction. N-terminal L-methionine is a prerequisite for activity but the enzyme has broad specificity at other positions.</text>
</comment>
<accession>A0A845Q987</accession>
<dbReference type="InterPro" id="IPR036821">
    <property type="entry name" value="Peptide_deformylase_sf"/>
</dbReference>
<dbReference type="RefSeq" id="WP_160587003.1">
    <property type="nucleotide sequence ID" value="NZ_BMHN01000001.1"/>
</dbReference>
<feature type="binding site" evidence="2">
    <location>
        <position position="140"/>
    </location>
    <ligand>
        <name>Fe cation</name>
        <dbReference type="ChEBI" id="CHEBI:24875"/>
    </ligand>
</feature>
<dbReference type="CDD" id="cd00487">
    <property type="entry name" value="Pep_deformylase"/>
    <property type="match status" value="1"/>
</dbReference>
<dbReference type="GO" id="GO:0046872">
    <property type="term" value="F:metal ion binding"/>
    <property type="evidence" value="ECO:0007669"/>
    <property type="project" value="UniProtKB-KW"/>
</dbReference>
<dbReference type="GeneID" id="300655873"/>
<dbReference type="SUPFAM" id="SSF56420">
    <property type="entry name" value="Peptide deformylase"/>
    <property type="match status" value="1"/>
</dbReference>
<dbReference type="Proteomes" id="UP000470384">
    <property type="component" value="Unassembled WGS sequence"/>
</dbReference>
<keyword evidence="2 3" id="KW-0378">Hydrolase</keyword>
<keyword evidence="2" id="KW-0479">Metal-binding</keyword>
<dbReference type="AlphaFoldDB" id="A0A845Q987"/>
<dbReference type="OrthoDB" id="9804313at2"/>
<dbReference type="HAMAP" id="MF_00163">
    <property type="entry name" value="Pep_deformylase"/>
    <property type="match status" value="1"/>
</dbReference>
<dbReference type="NCBIfam" id="TIGR00079">
    <property type="entry name" value="pept_deformyl"/>
    <property type="match status" value="1"/>
</dbReference>
<protein>
    <recommendedName>
        <fullName evidence="2">Peptide deformylase</fullName>
        <shortName evidence="2">PDF</shortName>
        <ecNumber evidence="2">3.5.1.88</ecNumber>
    </recommendedName>
    <alternativeName>
        <fullName evidence="2">Polypeptide deformylase</fullName>
    </alternativeName>
</protein>